<dbReference type="GO" id="GO:0046081">
    <property type="term" value="P:dUTP catabolic process"/>
    <property type="evidence" value="ECO:0007669"/>
    <property type="project" value="InterPro"/>
</dbReference>
<dbReference type="NCBIfam" id="TIGR00576">
    <property type="entry name" value="dut"/>
    <property type="match status" value="1"/>
</dbReference>
<sequence length="141" mass="15096">MSAPIRVMKLSETATIPTRGSETAAGWDLYASQECIVPARGKAIISTEIAIAVPIGYYGRVAPRSGMAWKKHTDIGAGVIDSDYRGPIGVVMFNHSEEDLKITIGDRVAQLVIEQISMAPLTQVNSLDDTERGEKGYGSTG</sequence>
<dbReference type="GO" id="GO:0004170">
    <property type="term" value="F:dUTP diphosphatase activity"/>
    <property type="evidence" value="ECO:0007669"/>
    <property type="project" value="UniProtKB-EC"/>
</dbReference>
<keyword evidence="3" id="KW-0378">Hydrolase</keyword>
<evidence type="ECO:0000256" key="2">
    <source>
        <dbReference type="ARBA" id="ARBA00012379"/>
    </source>
</evidence>
<keyword evidence="4" id="KW-0546">Nucleotide metabolism</keyword>
<dbReference type="AlphaFoldDB" id="A0A6C0LKD0"/>
<proteinExistence type="inferred from homology"/>
<evidence type="ECO:0000256" key="4">
    <source>
        <dbReference type="ARBA" id="ARBA00023080"/>
    </source>
</evidence>
<dbReference type="Pfam" id="PF00692">
    <property type="entry name" value="dUTPase"/>
    <property type="match status" value="1"/>
</dbReference>
<dbReference type="PANTHER" id="PTHR11241">
    <property type="entry name" value="DEOXYURIDINE 5'-TRIPHOSPHATE NUCLEOTIDOHYDROLASE"/>
    <property type="match status" value="1"/>
</dbReference>
<evidence type="ECO:0000259" key="5">
    <source>
        <dbReference type="Pfam" id="PF00692"/>
    </source>
</evidence>
<feature type="domain" description="dUTPase-like" evidence="5">
    <location>
        <begin position="14"/>
        <end position="141"/>
    </location>
</feature>
<protein>
    <recommendedName>
        <fullName evidence="2">dUTP diphosphatase</fullName>
        <ecNumber evidence="2">3.6.1.23</ecNumber>
    </recommendedName>
</protein>
<dbReference type="Gene3D" id="2.70.40.10">
    <property type="match status" value="1"/>
</dbReference>
<evidence type="ECO:0000256" key="3">
    <source>
        <dbReference type="ARBA" id="ARBA00022801"/>
    </source>
</evidence>
<dbReference type="InterPro" id="IPR036157">
    <property type="entry name" value="dUTPase-like_sf"/>
</dbReference>
<dbReference type="PANTHER" id="PTHR11241:SF0">
    <property type="entry name" value="DEOXYURIDINE 5'-TRIPHOSPHATE NUCLEOTIDOHYDROLASE"/>
    <property type="match status" value="1"/>
</dbReference>
<organism evidence="6">
    <name type="scientific">viral metagenome</name>
    <dbReference type="NCBI Taxonomy" id="1070528"/>
    <lineage>
        <taxon>unclassified sequences</taxon>
        <taxon>metagenomes</taxon>
        <taxon>organismal metagenomes</taxon>
    </lineage>
</organism>
<dbReference type="InterPro" id="IPR008181">
    <property type="entry name" value="dUTPase"/>
</dbReference>
<dbReference type="InterPro" id="IPR029054">
    <property type="entry name" value="dUTPase-like"/>
</dbReference>
<reference evidence="6" key="1">
    <citation type="journal article" date="2020" name="Nature">
        <title>Giant virus diversity and host interactions through global metagenomics.</title>
        <authorList>
            <person name="Schulz F."/>
            <person name="Roux S."/>
            <person name="Paez-Espino D."/>
            <person name="Jungbluth S."/>
            <person name="Walsh D.A."/>
            <person name="Denef V.J."/>
            <person name="McMahon K.D."/>
            <person name="Konstantinidis K.T."/>
            <person name="Eloe-Fadrosh E.A."/>
            <person name="Kyrpides N.C."/>
            <person name="Woyke T."/>
        </authorList>
    </citation>
    <scope>NUCLEOTIDE SEQUENCE</scope>
    <source>
        <strain evidence="6">GVMAG-M-3300027833-11</strain>
    </source>
</reference>
<evidence type="ECO:0000313" key="6">
    <source>
        <dbReference type="EMBL" id="QHU30358.1"/>
    </source>
</evidence>
<accession>A0A6C0LKD0</accession>
<comment type="similarity">
    <text evidence="1">Belongs to the dUTPase family.</text>
</comment>
<dbReference type="EMBL" id="MN740505">
    <property type="protein sequence ID" value="QHU30358.1"/>
    <property type="molecule type" value="Genomic_DNA"/>
</dbReference>
<dbReference type="CDD" id="cd07557">
    <property type="entry name" value="trimeric_dUTPase"/>
    <property type="match status" value="1"/>
</dbReference>
<dbReference type="GO" id="GO:0000287">
    <property type="term" value="F:magnesium ion binding"/>
    <property type="evidence" value="ECO:0007669"/>
    <property type="project" value="InterPro"/>
</dbReference>
<dbReference type="SUPFAM" id="SSF51283">
    <property type="entry name" value="dUTPase-like"/>
    <property type="match status" value="1"/>
</dbReference>
<dbReference type="NCBIfam" id="NF001862">
    <property type="entry name" value="PRK00601.1"/>
    <property type="match status" value="1"/>
</dbReference>
<dbReference type="InterPro" id="IPR033704">
    <property type="entry name" value="dUTPase_trimeric"/>
</dbReference>
<name>A0A6C0LKD0_9ZZZZ</name>
<dbReference type="GO" id="GO:0006226">
    <property type="term" value="P:dUMP biosynthetic process"/>
    <property type="evidence" value="ECO:0007669"/>
    <property type="project" value="InterPro"/>
</dbReference>
<dbReference type="EC" id="3.6.1.23" evidence="2"/>
<evidence type="ECO:0000256" key="1">
    <source>
        <dbReference type="ARBA" id="ARBA00006581"/>
    </source>
</evidence>